<dbReference type="Gene3D" id="3.90.226.10">
    <property type="entry name" value="2-enoyl-CoA Hydratase, Chain A, domain 1"/>
    <property type="match status" value="1"/>
</dbReference>
<dbReference type="GO" id="GO:0003824">
    <property type="term" value="F:catalytic activity"/>
    <property type="evidence" value="ECO:0007669"/>
    <property type="project" value="UniProtKB-ARBA"/>
</dbReference>
<reference evidence="2 3" key="1">
    <citation type="journal article" date="2019" name="Emerg. Microbes Infect.">
        <title>Comprehensive subspecies identification of 175 nontuberculous mycobacteria species based on 7547 genomic profiles.</title>
        <authorList>
            <person name="Matsumoto Y."/>
            <person name="Kinjo T."/>
            <person name="Motooka D."/>
            <person name="Nabeya D."/>
            <person name="Jung N."/>
            <person name="Uechi K."/>
            <person name="Horii T."/>
            <person name="Iida T."/>
            <person name="Fujita J."/>
            <person name="Nakamura S."/>
        </authorList>
    </citation>
    <scope>NUCLEOTIDE SEQUENCE [LARGE SCALE GENOMIC DNA]</scope>
    <source>
        <strain evidence="2 3">JCM 12688</strain>
    </source>
</reference>
<proteinExistence type="inferred from homology"/>
<protein>
    <recommendedName>
        <fullName evidence="4">Enoyl-CoA hydratase</fullName>
    </recommendedName>
</protein>
<dbReference type="Proteomes" id="UP000466187">
    <property type="component" value="Chromosome"/>
</dbReference>
<evidence type="ECO:0000256" key="1">
    <source>
        <dbReference type="ARBA" id="ARBA00005254"/>
    </source>
</evidence>
<dbReference type="EMBL" id="AP022608">
    <property type="protein sequence ID" value="BBZ20777.1"/>
    <property type="molecule type" value="Genomic_DNA"/>
</dbReference>
<dbReference type="PANTHER" id="PTHR43802">
    <property type="entry name" value="ENOYL-COA HYDRATASE"/>
    <property type="match status" value="1"/>
</dbReference>
<evidence type="ECO:0000313" key="3">
    <source>
        <dbReference type="Proteomes" id="UP000466187"/>
    </source>
</evidence>
<dbReference type="PANTHER" id="PTHR43802:SF1">
    <property type="entry name" value="IP11341P-RELATED"/>
    <property type="match status" value="1"/>
</dbReference>
<sequence length="303" mass="33874">MARKARLVGEKNDGEFEVDEDWVTYEVVEPHVACITINRPDRRNAILSPDMHALFKDRLDKAEEDDEVKVVVLAAAGKDFCSGDDVRRLPVEQAGLKKGSRLPQTARLANARRLHRHFTNWMEFPKTVIAACQGATLGAGMNLALAADILVVSDDMYIARPQARIGFAGFSTIMPLALLKLGPNRGYEAMITGRKVKAAELKEWGVASSVVPADELREEAMRYARAIAHHSADGLMIGKHALITFWNAVGMAQFGDWVPMGHSVFTNLAWREDEFNFMKERTARGGRQAMAELERRYTEWGFD</sequence>
<evidence type="ECO:0000313" key="2">
    <source>
        <dbReference type="EMBL" id="BBZ20777.1"/>
    </source>
</evidence>
<dbReference type="AlphaFoldDB" id="A0A7I7WVL8"/>
<organism evidence="2 3">
    <name type="scientific">Mycolicibacterium gadium</name>
    <name type="common">Mycobacterium gadium</name>
    <dbReference type="NCBI Taxonomy" id="1794"/>
    <lineage>
        <taxon>Bacteria</taxon>
        <taxon>Bacillati</taxon>
        <taxon>Actinomycetota</taxon>
        <taxon>Actinomycetes</taxon>
        <taxon>Mycobacteriales</taxon>
        <taxon>Mycobacteriaceae</taxon>
        <taxon>Mycolicibacterium</taxon>
    </lineage>
</organism>
<accession>A0A7I7WVL8</accession>
<dbReference type="Pfam" id="PF00378">
    <property type="entry name" value="ECH_1"/>
    <property type="match status" value="1"/>
</dbReference>
<comment type="similarity">
    <text evidence="1">Belongs to the enoyl-CoA hydratase/isomerase family.</text>
</comment>
<dbReference type="CDD" id="cd06558">
    <property type="entry name" value="crotonase-like"/>
    <property type="match status" value="1"/>
</dbReference>
<evidence type="ECO:0008006" key="4">
    <source>
        <dbReference type="Google" id="ProtNLM"/>
    </source>
</evidence>
<name>A0A7I7WVL8_MYCGU</name>
<gene>
    <name evidence="2" type="ORF">MGAD_51120</name>
</gene>
<dbReference type="KEGG" id="mgad:MGAD_51120"/>
<dbReference type="InterPro" id="IPR029045">
    <property type="entry name" value="ClpP/crotonase-like_dom_sf"/>
</dbReference>
<dbReference type="SUPFAM" id="SSF52096">
    <property type="entry name" value="ClpP/crotonase"/>
    <property type="match status" value="1"/>
</dbReference>
<dbReference type="InterPro" id="IPR001753">
    <property type="entry name" value="Enoyl-CoA_hydra/iso"/>
</dbReference>